<gene>
    <name evidence="1" type="ORF">NCS_10172</name>
</gene>
<evidence type="ECO:0000313" key="1">
    <source>
        <dbReference type="EMBL" id="SMH70365.1"/>
    </source>
</evidence>
<evidence type="ECO:0000313" key="2">
    <source>
        <dbReference type="Proteomes" id="UP000230607"/>
    </source>
</evidence>
<dbReference type="Proteomes" id="UP000230607">
    <property type="component" value="Chromosome 1"/>
</dbReference>
<proteinExistence type="predicted"/>
<dbReference type="AlphaFoldDB" id="A0A2H1FC74"/>
<dbReference type="EMBL" id="LT841358">
    <property type="protein sequence ID" value="SMH70365.1"/>
    <property type="molecule type" value="Genomic_DNA"/>
</dbReference>
<organism evidence="1 2">
    <name type="scientific">Candidatus Nitrosotalea okcheonensis</name>
    <dbReference type="NCBI Taxonomy" id="1903276"/>
    <lineage>
        <taxon>Archaea</taxon>
        <taxon>Nitrososphaerota</taxon>
        <taxon>Nitrososphaeria</taxon>
        <taxon>Nitrosotaleales</taxon>
        <taxon>Nitrosotaleaceae</taxon>
        <taxon>Nitrosotalea</taxon>
    </lineage>
</organism>
<sequence length="50" mass="6235">MFVITCRYKLSKILMYEIREVFRKSQEFFDYRHTTRQENHTAASYDIRLV</sequence>
<protein>
    <submittedName>
        <fullName evidence="1">Uncharacterized protein</fullName>
    </submittedName>
</protein>
<reference evidence="2" key="1">
    <citation type="submission" date="2017-03" db="EMBL/GenBank/DDBJ databases">
        <authorList>
            <person name="Herbold C."/>
        </authorList>
    </citation>
    <scope>NUCLEOTIDE SEQUENCE [LARGE SCALE GENOMIC DNA]</scope>
</reference>
<accession>A0A2H1FC74</accession>
<keyword evidence="2" id="KW-1185">Reference proteome</keyword>
<name>A0A2H1FC74_9ARCH</name>